<gene>
    <name evidence="2" type="ORF">Terrestrivirus5_95</name>
</gene>
<protein>
    <submittedName>
        <fullName evidence="2">Uncharacterized protein</fullName>
    </submittedName>
</protein>
<keyword evidence="1" id="KW-1133">Transmembrane helix</keyword>
<reference evidence="2" key="1">
    <citation type="submission" date="2018-10" db="EMBL/GenBank/DDBJ databases">
        <title>Hidden diversity of soil giant viruses.</title>
        <authorList>
            <person name="Schulz F."/>
            <person name="Alteio L."/>
            <person name="Goudeau D."/>
            <person name="Ryan E.M."/>
            <person name="Malmstrom R.R."/>
            <person name="Blanchard J."/>
            <person name="Woyke T."/>
        </authorList>
    </citation>
    <scope>NUCLEOTIDE SEQUENCE</scope>
    <source>
        <strain evidence="2">TEV1</strain>
    </source>
</reference>
<dbReference type="EMBL" id="MK071983">
    <property type="protein sequence ID" value="AYV76273.1"/>
    <property type="molecule type" value="Genomic_DNA"/>
</dbReference>
<organism evidence="2">
    <name type="scientific">Terrestrivirus sp</name>
    <dbReference type="NCBI Taxonomy" id="2487775"/>
    <lineage>
        <taxon>Viruses</taxon>
        <taxon>Varidnaviria</taxon>
        <taxon>Bamfordvirae</taxon>
        <taxon>Nucleocytoviricota</taxon>
        <taxon>Megaviricetes</taxon>
        <taxon>Imitervirales</taxon>
        <taxon>Mimiviridae</taxon>
        <taxon>Klosneuvirinae</taxon>
    </lineage>
</organism>
<proteinExistence type="predicted"/>
<keyword evidence="1" id="KW-0812">Transmembrane</keyword>
<sequence>MRYTVISNNNFNIVILGRNYYKIYKIYKMHTSLISLLVICMFVVVTNADYIDLNGTTYQVNSQSCPLGQLYDFVTFGAGNVTNMVAKFNQSNSYSVLVAMNNTINSMTNLYVTSTSSANVNALPYVIGMFGSLVSVLAYMW</sequence>
<evidence type="ECO:0000313" key="2">
    <source>
        <dbReference type="EMBL" id="AYV76273.1"/>
    </source>
</evidence>
<keyword evidence="1" id="KW-0472">Membrane</keyword>
<evidence type="ECO:0000256" key="1">
    <source>
        <dbReference type="SAM" id="Phobius"/>
    </source>
</evidence>
<feature type="transmembrane region" description="Helical" evidence="1">
    <location>
        <begin position="26"/>
        <end position="45"/>
    </location>
</feature>
<feature type="transmembrane region" description="Helical" evidence="1">
    <location>
        <begin position="122"/>
        <end position="140"/>
    </location>
</feature>
<name>A0A3G4ZRP9_9VIRU</name>
<accession>A0A3G4ZRP9</accession>